<feature type="region of interest" description="Disordered" evidence="1">
    <location>
        <begin position="133"/>
        <end position="167"/>
    </location>
</feature>
<gene>
    <name evidence="2" type="ORF">P691DRAFT_377140</name>
</gene>
<evidence type="ECO:0000313" key="2">
    <source>
        <dbReference type="EMBL" id="KAF9443887.1"/>
    </source>
</evidence>
<keyword evidence="3" id="KW-1185">Reference proteome</keyword>
<protein>
    <submittedName>
        <fullName evidence="2">Uncharacterized protein</fullName>
    </submittedName>
</protein>
<name>A0A9P6BY68_9AGAR</name>
<proteinExistence type="predicted"/>
<sequence>MLKAYSYNEMVMNVRQKFDLEDQSVNVGLETAALDVCRGCKVEIDEEVWPLMRMSLDEVTVVVSGGDSTAGEQGPALASGLCAPIRETSEEAAEGWQPMEDEGQRTMDVQTSTPALGKKLPTDFGWRLNTFLEGNEDATSEASLPRKNDSEEEFNDECREENEEEPITPSAITPTRRHTVRFATEEPQPTRDVRLEQPNTTQDLEARFQVRITAHPDQNAEIKTRGKHLVKKVLAAICKTFNLDYDRAALYLITRDETTDSQTGVHYVRCPPDWSMARCGITSMSELRVQLEPLPESAALVTQKSK</sequence>
<comment type="caution">
    <text evidence="2">The sequence shown here is derived from an EMBL/GenBank/DDBJ whole genome shotgun (WGS) entry which is preliminary data.</text>
</comment>
<dbReference type="AlphaFoldDB" id="A0A9P6BY68"/>
<dbReference type="OrthoDB" id="3262817at2759"/>
<feature type="compositionally biased region" description="Acidic residues" evidence="1">
    <location>
        <begin position="150"/>
        <end position="166"/>
    </location>
</feature>
<accession>A0A9P6BY68</accession>
<reference evidence="2" key="1">
    <citation type="submission" date="2020-11" db="EMBL/GenBank/DDBJ databases">
        <authorList>
            <consortium name="DOE Joint Genome Institute"/>
            <person name="Ahrendt S."/>
            <person name="Riley R."/>
            <person name="Andreopoulos W."/>
            <person name="Labutti K."/>
            <person name="Pangilinan J."/>
            <person name="Ruiz-Duenas F.J."/>
            <person name="Barrasa J.M."/>
            <person name="Sanchez-Garcia M."/>
            <person name="Camarero S."/>
            <person name="Miyauchi S."/>
            <person name="Serrano A."/>
            <person name="Linde D."/>
            <person name="Babiker R."/>
            <person name="Drula E."/>
            <person name="Ayuso-Fernandez I."/>
            <person name="Pacheco R."/>
            <person name="Padilla G."/>
            <person name="Ferreira P."/>
            <person name="Barriuso J."/>
            <person name="Kellner H."/>
            <person name="Castanera R."/>
            <person name="Alfaro M."/>
            <person name="Ramirez L."/>
            <person name="Pisabarro A.G."/>
            <person name="Kuo A."/>
            <person name="Tritt A."/>
            <person name="Lipzen A."/>
            <person name="He G."/>
            <person name="Yan M."/>
            <person name="Ng V."/>
            <person name="Cullen D."/>
            <person name="Martin F."/>
            <person name="Rosso M.-N."/>
            <person name="Henrissat B."/>
            <person name="Hibbett D."/>
            <person name="Martinez A.T."/>
            <person name="Grigoriev I.V."/>
        </authorList>
    </citation>
    <scope>NUCLEOTIDE SEQUENCE</scope>
    <source>
        <strain evidence="2">MF-IS2</strain>
    </source>
</reference>
<organism evidence="2 3">
    <name type="scientific">Macrolepiota fuliginosa MF-IS2</name>
    <dbReference type="NCBI Taxonomy" id="1400762"/>
    <lineage>
        <taxon>Eukaryota</taxon>
        <taxon>Fungi</taxon>
        <taxon>Dikarya</taxon>
        <taxon>Basidiomycota</taxon>
        <taxon>Agaricomycotina</taxon>
        <taxon>Agaricomycetes</taxon>
        <taxon>Agaricomycetidae</taxon>
        <taxon>Agaricales</taxon>
        <taxon>Agaricineae</taxon>
        <taxon>Agaricaceae</taxon>
        <taxon>Macrolepiota</taxon>
    </lineage>
</organism>
<evidence type="ECO:0000256" key="1">
    <source>
        <dbReference type="SAM" id="MobiDB-lite"/>
    </source>
</evidence>
<dbReference type="Proteomes" id="UP000807342">
    <property type="component" value="Unassembled WGS sequence"/>
</dbReference>
<dbReference type="EMBL" id="MU151425">
    <property type="protein sequence ID" value="KAF9443887.1"/>
    <property type="molecule type" value="Genomic_DNA"/>
</dbReference>
<evidence type="ECO:0000313" key="3">
    <source>
        <dbReference type="Proteomes" id="UP000807342"/>
    </source>
</evidence>